<dbReference type="Proteomes" id="UP000002058">
    <property type="component" value="Unassembled WGS sequence"/>
</dbReference>
<dbReference type="GeneID" id="8440153"/>
<proteinExistence type="predicted"/>
<dbReference type="AlphaFoldDB" id="C4JUL3"/>
<organism evidence="1 2">
    <name type="scientific">Uncinocarpus reesii (strain UAMH 1704)</name>
    <dbReference type="NCBI Taxonomy" id="336963"/>
    <lineage>
        <taxon>Eukaryota</taxon>
        <taxon>Fungi</taxon>
        <taxon>Dikarya</taxon>
        <taxon>Ascomycota</taxon>
        <taxon>Pezizomycotina</taxon>
        <taxon>Eurotiomycetes</taxon>
        <taxon>Eurotiomycetidae</taxon>
        <taxon>Onygenales</taxon>
        <taxon>Onygenaceae</taxon>
        <taxon>Uncinocarpus</taxon>
    </lineage>
</organism>
<dbReference type="VEuPathDB" id="FungiDB:UREG_04816"/>
<evidence type="ECO:0000313" key="1">
    <source>
        <dbReference type="EMBL" id="EEP79974.1"/>
    </source>
</evidence>
<protein>
    <submittedName>
        <fullName evidence="1">Uncharacterized protein</fullName>
    </submittedName>
</protein>
<evidence type="ECO:0000313" key="2">
    <source>
        <dbReference type="Proteomes" id="UP000002058"/>
    </source>
</evidence>
<dbReference type="KEGG" id="ure:UREG_04816"/>
<reference evidence="2" key="1">
    <citation type="journal article" date="2009" name="Genome Res.">
        <title>Comparative genomic analyses of the human fungal pathogens Coccidioides and their relatives.</title>
        <authorList>
            <person name="Sharpton T.J."/>
            <person name="Stajich J.E."/>
            <person name="Rounsley S.D."/>
            <person name="Gardner M.J."/>
            <person name="Wortman J.R."/>
            <person name="Jordar V.S."/>
            <person name="Maiti R."/>
            <person name="Kodira C.D."/>
            <person name="Neafsey D.E."/>
            <person name="Zeng Q."/>
            <person name="Hung C.-Y."/>
            <person name="McMahan C."/>
            <person name="Muszewska A."/>
            <person name="Grynberg M."/>
            <person name="Mandel M.A."/>
            <person name="Kellner E.M."/>
            <person name="Barker B.M."/>
            <person name="Galgiani J.N."/>
            <person name="Orbach M.J."/>
            <person name="Kirkland T.N."/>
            <person name="Cole G.T."/>
            <person name="Henn M.R."/>
            <person name="Birren B.W."/>
            <person name="Taylor J.W."/>
        </authorList>
    </citation>
    <scope>NUCLEOTIDE SEQUENCE [LARGE SCALE GENOMIC DNA]</scope>
    <source>
        <strain evidence="2">UAMH 1704</strain>
    </source>
</reference>
<name>C4JUL3_UNCRE</name>
<dbReference type="EMBL" id="CH476617">
    <property type="protein sequence ID" value="EEP79974.1"/>
    <property type="molecule type" value="Genomic_DNA"/>
</dbReference>
<dbReference type="InParanoid" id="C4JUL3"/>
<dbReference type="HOGENOM" id="CLU_1533718_0_0_1"/>
<gene>
    <name evidence="1" type="ORF">UREG_04816</name>
</gene>
<keyword evidence="2" id="KW-1185">Reference proteome</keyword>
<accession>C4JUL3</accession>
<dbReference type="RefSeq" id="XP_002584127.1">
    <property type="nucleotide sequence ID" value="XM_002584081.1"/>
</dbReference>
<sequence length="175" mass="20199">MRNFSASGPKQDITNTLLQAFIFRERMGLMTCLTPYCYGPLATVFCPRGNRSAPGLKVNVSHISTRLLLKQNLTPENLSKTRSNWHKELFFYAYLEISQRRETETTQYSAQQLRNGNTAKIPRPLVSLQVYPAIVRETLQRMLSSQASYNYLQIRFPILRALIPLFSILFNFSNE</sequence>